<name>A0ABP9QCR4_9RHOO</name>
<dbReference type="Gene3D" id="3.40.50.720">
    <property type="entry name" value="NAD(P)-binding Rossmann-like Domain"/>
    <property type="match status" value="1"/>
</dbReference>
<comment type="subcellular location">
    <subcellularLocation>
        <location evidence="1">Cell membrane</location>
        <topology evidence="1">Multi-pass membrane protein</topology>
    </subcellularLocation>
</comment>
<dbReference type="InterPro" id="IPR050721">
    <property type="entry name" value="Trk_Ktr_HKT_K-transport"/>
</dbReference>
<dbReference type="EMBL" id="BAABLD010000002">
    <property type="protein sequence ID" value="GAA5159703.1"/>
    <property type="molecule type" value="Genomic_DNA"/>
</dbReference>
<feature type="transmembrane region" description="Helical" evidence="2">
    <location>
        <begin position="20"/>
        <end position="43"/>
    </location>
</feature>
<dbReference type="PANTHER" id="PTHR43833">
    <property type="entry name" value="POTASSIUM CHANNEL PROTEIN 2-RELATED-RELATED"/>
    <property type="match status" value="1"/>
</dbReference>
<dbReference type="Gene3D" id="1.10.287.70">
    <property type="match status" value="1"/>
</dbReference>
<dbReference type="GO" id="GO:0034220">
    <property type="term" value="P:monoatomic ion transmembrane transport"/>
    <property type="evidence" value="ECO:0007669"/>
    <property type="project" value="UniProtKB-KW"/>
</dbReference>
<keyword evidence="5" id="KW-0813">Transport</keyword>
<dbReference type="InterPro" id="IPR006037">
    <property type="entry name" value="RCK_C"/>
</dbReference>
<feature type="transmembrane region" description="Helical" evidence="2">
    <location>
        <begin position="55"/>
        <end position="74"/>
    </location>
</feature>
<dbReference type="SUPFAM" id="SSF81324">
    <property type="entry name" value="Voltage-gated potassium channels"/>
    <property type="match status" value="1"/>
</dbReference>
<feature type="domain" description="RCK C-terminal" evidence="4">
    <location>
        <begin position="268"/>
        <end position="349"/>
    </location>
</feature>
<evidence type="ECO:0000313" key="5">
    <source>
        <dbReference type="EMBL" id="GAA5159703.1"/>
    </source>
</evidence>
<feature type="domain" description="RCK N-terminal" evidence="3">
    <location>
        <begin position="127"/>
        <end position="245"/>
    </location>
</feature>
<dbReference type="Pfam" id="PF07885">
    <property type="entry name" value="Ion_trans_2"/>
    <property type="match status" value="1"/>
</dbReference>
<sequence>MAAPLHPTRRPVRSAQLARILRRIGIALGVFVCIMTLGTVGFLHIGAGHASLGDALYMTLITVTTVGYSEIVPVHSTAERLFAGMVSLVGFGNLTFLFTSLTVFFLEADLDLSLRRRRMEKRIARLSGHYIVCGFGRVGRNVASELQATQRAFVAIEPVGTQFDDVAERFADLLYLNGDATDDDVLRVADIADAAGVFAVTGDDSVNLMITITARQLNPKLRVVARCHELRNVEKLRRVGADAVVSPDFTGGMRIASLMLRPAVVSFLDEMQRSEHKVRVEEVAMPAGFRPATLQATCPVGPDHVLIAVRSGKEWLFNPRPEFLLSEGDVLIVMTSPAGRQQLESALRAASD</sequence>
<keyword evidence="5" id="KW-0406">Ion transport</keyword>
<evidence type="ECO:0000259" key="3">
    <source>
        <dbReference type="PROSITE" id="PS51201"/>
    </source>
</evidence>
<evidence type="ECO:0000259" key="4">
    <source>
        <dbReference type="PROSITE" id="PS51202"/>
    </source>
</evidence>
<keyword evidence="6" id="KW-1185">Reference proteome</keyword>
<dbReference type="InterPro" id="IPR013099">
    <property type="entry name" value="K_chnl_dom"/>
</dbReference>
<keyword evidence="2" id="KW-0472">Membrane</keyword>
<dbReference type="RefSeq" id="WP_345531396.1">
    <property type="nucleotide sequence ID" value="NZ_BAABLD010000002.1"/>
</dbReference>
<dbReference type="PROSITE" id="PS51202">
    <property type="entry name" value="RCK_C"/>
    <property type="match status" value="1"/>
</dbReference>
<dbReference type="InterPro" id="IPR036291">
    <property type="entry name" value="NAD(P)-bd_dom_sf"/>
</dbReference>
<keyword evidence="5" id="KW-0407">Ion channel</keyword>
<organism evidence="5 6">
    <name type="scientific">Viridibacterium curvum</name>
    <dbReference type="NCBI Taxonomy" id="1101404"/>
    <lineage>
        <taxon>Bacteria</taxon>
        <taxon>Pseudomonadati</taxon>
        <taxon>Pseudomonadota</taxon>
        <taxon>Betaproteobacteria</taxon>
        <taxon>Rhodocyclales</taxon>
        <taxon>Rhodocyclaceae</taxon>
        <taxon>Viridibacterium</taxon>
    </lineage>
</organism>
<evidence type="ECO:0000256" key="1">
    <source>
        <dbReference type="ARBA" id="ARBA00004651"/>
    </source>
</evidence>
<dbReference type="SUPFAM" id="SSF51735">
    <property type="entry name" value="NAD(P)-binding Rossmann-fold domains"/>
    <property type="match status" value="1"/>
</dbReference>
<reference evidence="6" key="1">
    <citation type="journal article" date="2019" name="Int. J. Syst. Evol. Microbiol.">
        <title>The Global Catalogue of Microorganisms (GCM) 10K type strain sequencing project: providing services to taxonomists for standard genome sequencing and annotation.</title>
        <authorList>
            <consortium name="The Broad Institute Genomics Platform"/>
            <consortium name="The Broad Institute Genome Sequencing Center for Infectious Disease"/>
            <person name="Wu L."/>
            <person name="Ma J."/>
        </authorList>
    </citation>
    <scope>NUCLEOTIDE SEQUENCE [LARGE SCALE GENOMIC DNA]</scope>
    <source>
        <strain evidence="6">JCM 18715</strain>
    </source>
</reference>
<evidence type="ECO:0000256" key="2">
    <source>
        <dbReference type="SAM" id="Phobius"/>
    </source>
</evidence>
<evidence type="ECO:0000313" key="6">
    <source>
        <dbReference type="Proteomes" id="UP001500547"/>
    </source>
</evidence>
<accession>A0ABP9QCR4</accession>
<dbReference type="Gene3D" id="3.30.70.1450">
    <property type="entry name" value="Regulator of K+ conductance, C-terminal domain"/>
    <property type="match status" value="1"/>
</dbReference>
<dbReference type="SUPFAM" id="SSF116726">
    <property type="entry name" value="TrkA C-terminal domain-like"/>
    <property type="match status" value="1"/>
</dbReference>
<comment type="caution">
    <text evidence="5">The sequence shown here is derived from an EMBL/GenBank/DDBJ whole genome shotgun (WGS) entry which is preliminary data.</text>
</comment>
<gene>
    <name evidence="5" type="ORF">GCM10025770_06430</name>
</gene>
<dbReference type="PROSITE" id="PS51201">
    <property type="entry name" value="RCK_N"/>
    <property type="match status" value="1"/>
</dbReference>
<feature type="transmembrane region" description="Helical" evidence="2">
    <location>
        <begin position="81"/>
        <end position="106"/>
    </location>
</feature>
<dbReference type="InterPro" id="IPR036721">
    <property type="entry name" value="RCK_C_sf"/>
</dbReference>
<dbReference type="PANTHER" id="PTHR43833:SF9">
    <property type="entry name" value="POTASSIUM CHANNEL PROTEIN YUGO-RELATED"/>
    <property type="match status" value="1"/>
</dbReference>
<dbReference type="Proteomes" id="UP001500547">
    <property type="component" value="Unassembled WGS sequence"/>
</dbReference>
<dbReference type="InterPro" id="IPR003148">
    <property type="entry name" value="RCK_N"/>
</dbReference>
<keyword evidence="2" id="KW-0812">Transmembrane</keyword>
<protein>
    <submittedName>
        <fullName evidence="5">Potassium channel protein</fullName>
    </submittedName>
</protein>
<proteinExistence type="predicted"/>
<keyword evidence="2" id="KW-1133">Transmembrane helix</keyword>
<dbReference type="Pfam" id="PF02254">
    <property type="entry name" value="TrkA_N"/>
    <property type="match status" value="1"/>
</dbReference>